<dbReference type="AlphaFoldDB" id="A0A5B1CH33"/>
<comment type="caution">
    <text evidence="2">The sequence shown here is derived from an EMBL/GenBank/DDBJ whole genome shotgun (WGS) entry which is preliminary data.</text>
</comment>
<dbReference type="Proteomes" id="UP000322699">
    <property type="component" value="Unassembled WGS sequence"/>
</dbReference>
<dbReference type="EMBL" id="VRLW01000001">
    <property type="protein sequence ID" value="KAA1259049.1"/>
    <property type="molecule type" value="Genomic_DNA"/>
</dbReference>
<keyword evidence="3" id="KW-1185">Reference proteome</keyword>
<protein>
    <submittedName>
        <fullName evidence="2">Uncharacterized protein</fullName>
    </submittedName>
</protein>
<feature type="compositionally biased region" description="Basic residues" evidence="1">
    <location>
        <begin position="83"/>
        <end position="93"/>
    </location>
</feature>
<reference evidence="2 3" key="1">
    <citation type="submission" date="2019-08" db="EMBL/GenBank/DDBJ databases">
        <title>Deep-cultivation of Planctomycetes and their phenomic and genomic characterization uncovers novel biology.</title>
        <authorList>
            <person name="Wiegand S."/>
            <person name="Jogler M."/>
            <person name="Boedeker C."/>
            <person name="Pinto D."/>
            <person name="Vollmers J."/>
            <person name="Rivas-Marin E."/>
            <person name="Kohn T."/>
            <person name="Peeters S.H."/>
            <person name="Heuer A."/>
            <person name="Rast P."/>
            <person name="Oberbeckmann S."/>
            <person name="Bunk B."/>
            <person name="Jeske O."/>
            <person name="Meyerdierks A."/>
            <person name="Storesund J.E."/>
            <person name="Kallscheuer N."/>
            <person name="Luecker S."/>
            <person name="Lage O.M."/>
            <person name="Pohl T."/>
            <person name="Merkel B.J."/>
            <person name="Hornburger P."/>
            <person name="Mueller R.-W."/>
            <person name="Bruemmer F."/>
            <person name="Labrenz M."/>
            <person name="Spormann A.M."/>
            <person name="Op Den Camp H."/>
            <person name="Overmann J."/>
            <person name="Amann R."/>
            <person name="Jetten M.S.M."/>
            <person name="Mascher T."/>
            <person name="Medema M.H."/>
            <person name="Devos D.P."/>
            <person name="Kaster A.-K."/>
            <person name="Ovreas L."/>
            <person name="Rohde M."/>
            <person name="Galperin M.Y."/>
            <person name="Jogler C."/>
        </authorList>
    </citation>
    <scope>NUCLEOTIDE SEQUENCE [LARGE SCALE GENOMIC DNA]</scope>
    <source>
        <strain evidence="2 3">LF1</strain>
    </source>
</reference>
<evidence type="ECO:0000313" key="2">
    <source>
        <dbReference type="EMBL" id="KAA1259049.1"/>
    </source>
</evidence>
<dbReference type="RefSeq" id="WP_068265567.1">
    <property type="nucleotide sequence ID" value="NZ_LWSK01000091.1"/>
</dbReference>
<evidence type="ECO:0000313" key="3">
    <source>
        <dbReference type="Proteomes" id="UP000322699"/>
    </source>
</evidence>
<feature type="compositionally biased region" description="Polar residues" evidence="1">
    <location>
        <begin position="33"/>
        <end position="42"/>
    </location>
</feature>
<organism evidence="2 3">
    <name type="scientific">Rubripirellula obstinata</name>
    <dbReference type="NCBI Taxonomy" id="406547"/>
    <lineage>
        <taxon>Bacteria</taxon>
        <taxon>Pseudomonadati</taxon>
        <taxon>Planctomycetota</taxon>
        <taxon>Planctomycetia</taxon>
        <taxon>Pirellulales</taxon>
        <taxon>Pirellulaceae</taxon>
        <taxon>Rubripirellula</taxon>
    </lineage>
</organism>
<evidence type="ECO:0000256" key="1">
    <source>
        <dbReference type="SAM" id="MobiDB-lite"/>
    </source>
</evidence>
<accession>A0A5B1CH33</accession>
<sequence>MTQMLLFTDTAVAPFTAVAPAASPVSATATESLRGTDNQTAIETDIPEPHVRGLNRMGDLARLVLLRHDLMAAQRQEQQQKRQSQRRSSRRAK</sequence>
<gene>
    <name evidence="2" type="ORF">LF1_15750</name>
</gene>
<proteinExistence type="predicted"/>
<feature type="region of interest" description="Disordered" evidence="1">
    <location>
        <begin position="25"/>
        <end position="50"/>
    </location>
</feature>
<feature type="region of interest" description="Disordered" evidence="1">
    <location>
        <begin position="74"/>
        <end position="93"/>
    </location>
</feature>
<name>A0A5B1CH33_9BACT</name>